<feature type="domain" description="DUF2383" evidence="1">
    <location>
        <begin position="12"/>
        <end position="116"/>
    </location>
</feature>
<sequence length="144" mass="15914">MTATILNETDLDAVKSLLDTTVDAKEGFEVMANKAEPEFRPVARKFEALHSIHAQRLSQTLSINGRDPSGSGTLMGSVNEAAISIRALFDEIDADVMDSVRRGEKNVFKAFDKALEGDMTNYRHDLAGMRFELQTLVNETAHLD</sequence>
<dbReference type="RefSeq" id="WP_085847273.1">
    <property type="nucleotide sequence ID" value="NZ_FNZV01000001.1"/>
</dbReference>
<dbReference type="AlphaFoldDB" id="A0A1Y5RK49"/>
<evidence type="ECO:0000259" key="1">
    <source>
        <dbReference type="Pfam" id="PF09537"/>
    </source>
</evidence>
<dbReference type="EMBL" id="FWFW01000001">
    <property type="protein sequence ID" value="SLN16714.1"/>
    <property type="molecule type" value="Genomic_DNA"/>
</dbReference>
<proteinExistence type="predicted"/>
<gene>
    <name evidence="2" type="ORF">PAM7971_00371</name>
</gene>
<dbReference type="Gene3D" id="1.20.1260.10">
    <property type="match status" value="1"/>
</dbReference>
<dbReference type="InterPro" id="IPR012347">
    <property type="entry name" value="Ferritin-like"/>
</dbReference>
<organism evidence="2 3">
    <name type="scientific">Pacificibacter marinus</name>
    <dbReference type="NCBI Taxonomy" id="658057"/>
    <lineage>
        <taxon>Bacteria</taxon>
        <taxon>Pseudomonadati</taxon>
        <taxon>Pseudomonadota</taxon>
        <taxon>Alphaproteobacteria</taxon>
        <taxon>Rhodobacterales</taxon>
        <taxon>Roseobacteraceae</taxon>
        <taxon>Pacificibacter</taxon>
    </lineage>
</organism>
<dbReference type="STRING" id="658057.SAMN04488032_101279"/>
<dbReference type="Pfam" id="PF09537">
    <property type="entry name" value="DUF2383"/>
    <property type="match status" value="1"/>
</dbReference>
<evidence type="ECO:0000313" key="3">
    <source>
        <dbReference type="Proteomes" id="UP000193307"/>
    </source>
</evidence>
<dbReference type="OrthoDB" id="7857789at2"/>
<name>A0A1Y5RK49_9RHOB</name>
<keyword evidence="3" id="KW-1185">Reference proteome</keyword>
<dbReference type="InterPro" id="IPR019052">
    <property type="entry name" value="DUF2383"/>
</dbReference>
<protein>
    <recommendedName>
        <fullName evidence="1">DUF2383 domain-containing protein</fullName>
    </recommendedName>
</protein>
<dbReference type="Proteomes" id="UP000193307">
    <property type="component" value="Unassembled WGS sequence"/>
</dbReference>
<accession>A0A1Y5RK49</accession>
<reference evidence="2 3" key="1">
    <citation type="submission" date="2017-03" db="EMBL/GenBank/DDBJ databases">
        <authorList>
            <person name="Afonso C.L."/>
            <person name="Miller P.J."/>
            <person name="Scott M.A."/>
            <person name="Spackman E."/>
            <person name="Goraichik I."/>
            <person name="Dimitrov K.M."/>
            <person name="Suarez D.L."/>
            <person name="Swayne D.E."/>
        </authorList>
    </citation>
    <scope>NUCLEOTIDE SEQUENCE [LARGE SCALE GENOMIC DNA]</scope>
    <source>
        <strain evidence="2 3">CECT 7971</strain>
    </source>
</reference>
<evidence type="ECO:0000313" key="2">
    <source>
        <dbReference type="EMBL" id="SLN16714.1"/>
    </source>
</evidence>